<accession>A0A430AEP9</accession>
<evidence type="ECO:0000313" key="2">
    <source>
        <dbReference type="Proteomes" id="UP000288669"/>
    </source>
</evidence>
<dbReference type="Proteomes" id="UP000288669">
    <property type="component" value="Unassembled WGS sequence"/>
</dbReference>
<reference evidence="1 2" key="1">
    <citation type="submission" date="2017-05" db="EMBL/GenBank/DDBJ databases">
        <title>Vagococcus spp. assemblies.</title>
        <authorList>
            <person name="Gulvik C.A."/>
        </authorList>
    </citation>
    <scope>NUCLEOTIDE SEQUENCE [LARGE SCALE GENOMIC DNA]</scope>
    <source>
        <strain evidence="1 2">DSM 24756</strain>
    </source>
</reference>
<protein>
    <submittedName>
        <fullName evidence="1">Uncharacterized protein</fullName>
    </submittedName>
</protein>
<keyword evidence="2" id="KW-1185">Reference proteome</keyword>
<evidence type="ECO:0000313" key="1">
    <source>
        <dbReference type="EMBL" id="RSU05922.1"/>
    </source>
</evidence>
<sequence>MSISKQLQPLRDDSSPAEFLDFLSAQSLESLDDFFIFSGSDGYKQFIEAIDFLHSNATLSQEDLGSLKAQPSFHYICQTIDGDYLLATSEQVLVVPSSLNKTDIERYALSIVPFFLKYEDGSLSSKILPKNY</sequence>
<dbReference type="AlphaFoldDB" id="A0A430AEP9"/>
<organism evidence="1 2">
    <name type="scientific">Vagococcus entomophilus</name>
    <dbReference type="NCBI Taxonomy" id="1160095"/>
    <lineage>
        <taxon>Bacteria</taxon>
        <taxon>Bacillati</taxon>
        <taxon>Bacillota</taxon>
        <taxon>Bacilli</taxon>
        <taxon>Lactobacillales</taxon>
        <taxon>Enterococcaceae</taxon>
        <taxon>Vagococcus</taxon>
    </lineage>
</organism>
<name>A0A430AEP9_9ENTE</name>
<dbReference type="RefSeq" id="WP_126826936.1">
    <property type="nucleotide sequence ID" value="NZ_JBHLWU010000004.1"/>
</dbReference>
<comment type="caution">
    <text evidence="1">The sequence shown here is derived from an EMBL/GenBank/DDBJ whole genome shotgun (WGS) entry which is preliminary data.</text>
</comment>
<gene>
    <name evidence="1" type="ORF">CBF30_11455</name>
</gene>
<dbReference type="OrthoDB" id="2185058at2"/>
<proteinExistence type="predicted"/>
<dbReference type="EMBL" id="NGJZ01000005">
    <property type="protein sequence ID" value="RSU05922.1"/>
    <property type="molecule type" value="Genomic_DNA"/>
</dbReference>